<protein>
    <submittedName>
        <fullName evidence="1">Uncharacterized protein</fullName>
    </submittedName>
</protein>
<accession>A0A1M4UGK9</accession>
<organism evidence="1 2">
    <name type="scientific">Arenibacter palladensis</name>
    <dbReference type="NCBI Taxonomy" id="237373"/>
    <lineage>
        <taxon>Bacteria</taxon>
        <taxon>Pseudomonadati</taxon>
        <taxon>Bacteroidota</taxon>
        <taxon>Flavobacteriia</taxon>
        <taxon>Flavobacteriales</taxon>
        <taxon>Flavobacteriaceae</taxon>
        <taxon>Arenibacter</taxon>
    </lineage>
</organism>
<reference evidence="2" key="1">
    <citation type="submission" date="2016-11" db="EMBL/GenBank/DDBJ databases">
        <authorList>
            <person name="Varghese N."/>
            <person name="Submissions S."/>
        </authorList>
    </citation>
    <scope>NUCLEOTIDE SEQUENCE [LARGE SCALE GENOMIC DNA]</scope>
    <source>
        <strain evidence="2">DSM 17539</strain>
    </source>
</reference>
<sequence>MLMNSPSKAVKGNIVIFIYDSFVVKSVTKVGLYPKFNSVTDEKAPNQKYGLR</sequence>
<evidence type="ECO:0000313" key="1">
    <source>
        <dbReference type="EMBL" id="SHE55922.1"/>
    </source>
</evidence>
<gene>
    <name evidence="1" type="ORF">SAMN03080594_101617</name>
</gene>
<evidence type="ECO:0000313" key="2">
    <source>
        <dbReference type="Proteomes" id="UP000184406"/>
    </source>
</evidence>
<dbReference type="EMBL" id="FQUX01000001">
    <property type="protein sequence ID" value="SHE55922.1"/>
    <property type="molecule type" value="Genomic_DNA"/>
</dbReference>
<name>A0A1M4UGK9_9FLAO</name>
<proteinExistence type="predicted"/>
<keyword evidence="2" id="KW-1185">Reference proteome</keyword>
<dbReference type="Proteomes" id="UP000184406">
    <property type="component" value="Unassembled WGS sequence"/>
</dbReference>
<dbReference type="AlphaFoldDB" id="A0A1M4UGK9"/>